<sequence>MRQTQDGSLEEFFHLELHIPLLSYVVKLIDKQTGVAEEIVRLFTANRNGGNLITWLGKIDDNSDQTIESFMKSLLESVETSKLAYRLLSMRYTDFNSVYEILRGSDSYYDLLMGGSHWLNYAAYICFNFIEHEAKSFSVVPNVLNLMRKRWIIEETVLKNSLSTKRAMLTATIDIPNFYFEGFSRLDFTEDQVRLLKAALQYADQTILVREALKANRQVSSFANKLGKKTVEDTFKLMLKNEELVQELQAVLLDNEAVQLLKKIMKEVNGVEAFLLRLPKRGAGITPKEFEVMTKLEGLIRDEDTFSVLKTAMKHADSLTMFKDALASEGRLKLVEDMLSSTELDSATILKGILDEENKVQLLKEAVKDDTRLKLFRSALEDKKGVKKFKSALEDKGVRKFRSALKYKKLKGELDAVLKDMNQVFFLRVAVKDQTRANLFRAALEDKEHMEEFLNVLNEQKLANVFRPMLNEKYQLEWLEKAVSTETVGEFTRRMDKRDQWMLIDEIIKYLDSIIEEKVNRKVKP</sequence>
<dbReference type="RefSeq" id="XP_024574146.1">
    <property type="nucleotide sequence ID" value="XM_024723140.1"/>
</dbReference>
<accession>A0A0P1ABU8</accession>
<dbReference type="GeneID" id="36400888"/>
<protein>
    <submittedName>
        <fullName evidence="1">Uncharacterized protein</fullName>
    </submittedName>
</protein>
<dbReference type="Proteomes" id="UP000054928">
    <property type="component" value="Unassembled WGS sequence"/>
</dbReference>
<dbReference type="AlphaFoldDB" id="A0A0P1ABU8"/>
<evidence type="ECO:0000313" key="1">
    <source>
        <dbReference type="EMBL" id="CEG37777.1"/>
    </source>
</evidence>
<name>A0A0P1ABU8_PLAHL</name>
<reference evidence="2" key="1">
    <citation type="submission" date="2014-09" db="EMBL/GenBank/DDBJ databases">
        <authorList>
            <person name="Sharma Rahul"/>
            <person name="Thines Marco"/>
        </authorList>
    </citation>
    <scope>NUCLEOTIDE SEQUENCE [LARGE SCALE GENOMIC DNA]</scope>
</reference>
<proteinExistence type="predicted"/>
<dbReference type="EMBL" id="CCYD01000291">
    <property type="protein sequence ID" value="CEG37777.1"/>
    <property type="molecule type" value="Genomic_DNA"/>
</dbReference>
<organism evidence="1 2">
    <name type="scientific">Plasmopara halstedii</name>
    <name type="common">Downy mildew of sunflower</name>
    <dbReference type="NCBI Taxonomy" id="4781"/>
    <lineage>
        <taxon>Eukaryota</taxon>
        <taxon>Sar</taxon>
        <taxon>Stramenopiles</taxon>
        <taxon>Oomycota</taxon>
        <taxon>Peronosporomycetes</taxon>
        <taxon>Peronosporales</taxon>
        <taxon>Peronosporaceae</taxon>
        <taxon>Plasmopara</taxon>
    </lineage>
</organism>
<evidence type="ECO:0000313" key="2">
    <source>
        <dbReference type="Proteomes" id="UP000054928"/>
    </source>
</evidence>
<keyword evidence="2" id="KW-1185">Reference proteome</keyword>